<dbReference type="PANTHER" id="PTHR43345">
    <property type="entry name" value="3-ISOPROPYLMALATE DEHYDRATASE SMALL SUBUNIT 2-RELATED-RELATED"/>
    <property type="match status" value="1"/>
</dbReference>
<dbReference type="InterPro" id="IPR015928">
    <property type="entry name" value="Aconitase/3IPM_dehydase_swvl"/>
</dbReference>
<evidence type="ECO:0000256" key="7">
    <source>
        <dbReference type="ARBA" id="ARBA00022605"/>
    </source>
</evidence>
<dbReference type="PANTHER" id="PTHR43345:SF5">
    <property type="entry name" value="3-ISOPROPYLMALATE DEHYDRATASE SMALL SUBUNIT"/>
    <property type="match status" value="1"/>
</dbReference>
<comment type="caution">
    <text evidence="12">The sequence shown here is derived from an EMBL/GenBank/DDBJ whole genome shotgun (WGS) entry which is preliminary data.</text>
</comment>
<evidence type="ECO:0000256" key="2">
    <source>
        <dbReference type="ARBA" id="ARBA00002695"/>
    </source>
</evidence>
<sequence>MQPFLTLTSIAAPLIRDNVDTDAIIPSREMKSVSKSGLAEGLFAGWRYTDVDARVPNPEFVLNRPEYQGARILLGGANFGSGSSREHAVWALAEYGFRAVIAAGFSPIFRGNCIRNGILPVVLPPEPFAQAGLVLEIDLPAQQIRAGGETWRFAIDEEAKLMLTEGLDPIALTLLDRAAIDAHEHADRGQRPWAWSVLPEGEHA</sequence>
<gene>
    <name evidence="10 12" type="primary">leuD</name>
    <name evidence="12" type="ORF">ACFFJC_12545</name>
</gene>
<evidence type="ECO:0000256" key="8">
    <source>
        <dbReference type="ARBA" id="ARBA00023239"/>
    </source>
</evidence>
<dbReference type="NCBIfam" id="NF002458">
    <property type="entry name" value="PRK01641.1"/>
    <property type="match status" value="1"/>
</dbReference>
<dbReference type="CDD" id="cd01577">
    <property type="entry name" value="IPMI_Swivel"/>
    <property type="match status" value="1"/>
</dbReference>
<evidence type="ECO:0000256" key="4">
    <source>
        <dbReference type="ARBA" id="ARBA00009845"/>
    </source>
</evidence>
<dbReference type="Gene3D" id="3.20.19.10">
    <property type="entry name" value="Aconitase, domain 4"/>
    <property type="match status" value="1"/>
</dbReference>
<dbReference type="EC" id="4.2.1.33" evidence="10"/>
<feature type="domain" description="Aconitase A/isopropylmalate dehydratase small subunit swivel" evidence="11">
    <location>
        <begin position="1"/>
        <end position="125"/>
    </location>
</feature>
<dbReference type="GO" id="GO:0003861">
    <property type="term" value="F:3-isopropylmalate dehydratase activity"/>
    <property type="evidence" value="ECO:0007669"/>
    <property type="project" value="UniProtKB-EC"/>
</dbReference>
<dbReference type="Proteomes" id="UP001589798">
    <property type="component" value="Unassembled WGS sequence"/>
</dbReference>
<evidence type="ECO:0000256" key="10">
    <source>
        <dbReference type="HAMAP-Rule" id="MF_01031"/>
    </source>
</evidence>
<comment type="catalytic activity">
    <reaction evidence="1 10">
        <text>(2R,3S)-3-isopropylmalate = (2S)-2-isopropylmalate</text>
        <dbReference type="Rhea" id="RHEA:32287"/>
        <dbReference type="ChEBI" id="CHEBI:1178"/>
        <dbReference type="ChEBI" id="CHEBI:35121"/>
        <dbReference type="EC" id="4.2.1.33"/>
    </reaction>
</comment>
<keyword evidence="6 10" id="KW-0432">Leucine biosynthesis</keyword>
<comment type="similarity">
    <text evidence="4 10">Belongs to the LeuD family. LeuD type 1 subfamily.</text>
</comment>
<comment type="function">
    <text evidence="2 10">Catalyzes the isomerization between 2-isopropylmalate and 3-isopropylmalate, via the formation of 2-isopropylmaleate.</text>
</comment>
<proteinExistence type="inferred from homology"/>
<evidence type="ECO:0000256" key="9">
    <source>
        <dbReference type="ARBA" id="ARBA00023304"/>
    </source>
</evidence>
<evidence type="ECO:0000313" key="12">
    <source>
        <dbReference type="EMBL" id="MFC0205094.1"/>
    </source>
</evidence>
<dbReference type="SUPFAM" id="SSF52016">
    <property type="entry name" value="LeuD/IlvD-like"/>
    <property type="match status" value="1"/>
</dbReference>
<comment type="pathway">
    <text evidence="3 10">Amino-acid biosynthesis; L-leucine biosynthesis; L-leucine from 3-methyl-2-oxobutanoate: step 2/4.</text>
</comment>
<dbReference type="Pfam" id="PF00694">
    <property type="entry name" value="Aconitase_C"/>
    <property type="match status" value="1"/>
</dbReference>
<keyword evidence="7 10" id="KW-0028">Amino-acid biosynthesis</keyword>
<keyword evidence="8 10" id="KW-0456">Lyase</keyword>
<dbReference type="NCBIfam" id="TIGR00171">
    <property type="entry name" value="leuD"/>
    <property type="match status" value="1"/>
</dbReference>
<evidence type="ECO:0000256" key="5">
    <source>
        <dbReference type="ARBA" id="ARBA00011271"/>
    </source>
</evidence>
<reference evidence="12 13" key="1">
    <citation type="submission" date="2024-09" db="EMBL/GenBank/DDBJ databases">
        <authorList>
            <person name="Sun Q."/>
            <person name="Mori K."/>
        </authorList>
    </citation>
    <scope>NUCLEOTIDE SEQUENCE [LARGE SCALE GENOMIC DNA]</scope>
    <source>
        <strain evidence="12 13">CCM 7706</strain>
    </source>
</reference>
<evidence type="ECO:0000259" key="11">
    <source>
        <dbReference type="Pfam" id="PF00694"/>
    </source>
</evidence>
<keyword evidence="9 10" id="KW-0100">Branched-chain amino acid biosynthesis</keyword>
<evidence type="ECO:0000256" key="6">
    <source>
        <dbReference type="ARBA" id="ARBA00022430"/>
    </source>
</evidence>
<name>A0ABV6CWJ8_9SPHN</name>
<dbReference type="EMBL" id="JBHLWK010000015">
    <property type="protein sequence ID" value="MFC0205094.1"/>
    <property type="molecule type" value="Genomic_DNA"/>
</dbReference>
<evidence type="ECO:0000313" key="13">
    <source>
        <dbReference type="Proteomes" id="UP001589798"/>
    </source>
</evidence>
<accession>A0ABV6CWJ8</accession>
<keyword evidence="13" id="KW-1185">Reference proteome</keyword>
<comment type="subunit">
    <text evidence="5 10">Heterodimer of LeuC and LeuD.</text>
</comment>
<evidence type="ECO:0000256" key="3">
    <source>
        <dbReference type="ARBA" id="ARBA00004729"/>
    </source>
</evidence>
<dbReference type="InterPro" id="IPR033940">
    <property type="entry name" value="IPMI_Swivel"/>
</dbReference>
<organism evidence="12 13">
    <name type="scientific">Novosphingobium soli</name>
    <dbReference type="NCBI Taxonomy" id="574956"/>
    <lineage>
        <taxon>Bacteria</taxon>
        <taxon>Pseudomonadati</taxon>
        <taxon>Pseudomonadota</taxon>
        <taxon>Alphaproteobacteria</taxon>
        <taxon>Sphingomonadales</taxon>
        <taxon>Sphingomonadaceae</taxon>
        <taxon>Novosphingobium</taxon>
    </lineage>
</organism>
<dbReference type="RefSeq" id="WP_379487828.1">
    <property type="nucleotide sequence ID" value="NZ_JBHLWK010000015.1"/>
</dbReference>
<evidence type="ECO:0000256" key="1">
    <source>
        <dbReference type="ARBA" id="ARBA00000491"/>
    </source>
</evidence>
<dbReference type="InterPro" id="IPR050075">
    <property type="entry name" value="LeuD"/>
</dbReference>
<protein>
    <recommendedName>
        <fullName evidence="10">3-isopropylmalate dehydratase small subunit</fullName>
        <ecNumber evidence="10">4.2.1.33</ecNumber>
    </recommendedName>
    <alternativeName>
        <fullName evidence="10">Alpha-IPM isomerase</fullName>
        <shortName evidence="10">IPMI</shortName>
    </alternativeName>
    <alternativeName>
        <fullName evidence="10">Isopropylmalate isomerase</fullName>
    </alternativeName>
</protein>
<dbReference type="HAMAP" id="MF_01031">
    <property type="entry name" value="LeuD_type1"/>
    <property type="match status" value="1"/>
</dbReference>
<dbReference type="InterPro" id="IPR000573">
    <property type="entry name" value="AconitaseA/IPMdHydase_ssu_swvl"/>
</dbReference>
<dbReference type="InterPro" id="IPR004431">
    <property type="entry name" value="3-IsopropMal_deHydase_ssu"/>
</dbReference>